<dbReference type="InterPro" id="IPR013078">
    <property type="entry name" value="His_Pase_superF_clade-1"/>
</dbReference>
<dbReference type="CDD" id="cd07067">
    <property type="entry name" value="HP_PGM_like"/>
    <property type="match status" value="1"/>
</dbReference>
<evidence type="ECO:0000256" key="2">
    <source>
        <dbReference type="ARBA" id="ARBA00023235"/>
    </source>
</evidence>
<dbReference type="InterPro" id="IPR050275">
    <property type="entry name" value="PGM_Phosphatase"/>
</dbReference>
<dbReference type="RefSeq" id="WP_109099470.1">
    <property type="nucleotide sequence ID" value="NZ_QDKQ01000016.1"/>
</dbReference>
<comment type="caution">
    <text evidence="3">The sequence shown here is derived from an EMBL/GenBank/DDBJ whole genome shotgun (WGS) entry which is preliminary data.</text>
</comment>
<accession>A0A2T9KCP4</accession>
<dbReference type="Gene3D" id="3.40.50.1240">
    <property type="entry name" value="Phosphoglycerate mutase-like"/>
    <property type="match status" value="1"/>
</dbReference>
<dbReference type="InterPro" id="IPR001345">
    <property type="entry name" value="PG/BPGM_mutase_AS"/>
</dbReference>
<evidence type="ECO:0000313" key="3">
    <source>
        <dbReference type="EMBL" id="PVM93663.1"/>
    </source>
</evidence>
<dbReference type="OrthoDB" id="5449373at2"/>
<dbReference type="EMBL" id="QDKQ01000016">
    <property type="protein sequence ID" value="PVM93663.1"/>
    <property type="molecule type" value="Genomic_DNA"/>
</dbReference>
<dbReference type="PROSITE" id="PS00175">
    <property type="entry name" value="PG_MUTASE"/>
    <property type="match status" value="1"/>
</dbReference>
<evidence type="ECO:0000313" key="4">
    <source>
        <dbReference type="Proteomes" id="UP000245073"/>
    </source>
</evidence>
<gene>
    <name evidence="3" type="ORF">DDF67_03000</name>
</gene>
<sequence>MEQRWPAVLWIVRHGQSAGNVARDAADAAGVGRIDIADRDMDVPLSELGHEQAQALGGWFASMPASERPRTLMASPYRRAVETSQAIRAAGGLERLDHRFCIDERLREKEFGVLDRLTRVGIEAQFPDQAEFRRLLGKFYHRPPGGESWCDVILRLRSLLDTISLHHGGDRVVIVAHQVVVLCLRYLLESLTEEQILAIDRQADIANCGVTEYRFDPGCGVDGGLRLARYNFTAPLEGETAVTDAPDANVAAR</sequence>
<keyword evidence="4" id="KW-1185">Reference proteome</keyword>
<proteinExistence type="predicted"/>
<reference evidence="3 4" key="1">
    <citation type="submission" date="2018-04" db="EMBL/GenBank/DDBJ databases">
        <title>The genome sequence of Caulobacter sp. 744.</title>
        <authorList>
            <person name="Gao J."/>
            <person name="Sun J."/>
        </authorList>
    </citation>
    <scope>NUCLEOTIDE SEQUENCE [LARGE SCALE GENOMIC DNA]</scope>
    <source>
        <strain evidence="3 4">774</strain>
    </source>
</reference>
<dbReference type="Proteomes" id="UP000245073">
    <property type="component" value="Unassembled WGS sequence"/>
</dbReference>
<keyword evidence="1" id="KW-0324">Glycolysis</keyword>
<protein>
    <submittedName>
        <fullName evidence="3">Histidine phosphatase family protein</fullName>
    </submittedName>
</protein>
<dbReference type="PANTHER" id="PTHR48100:SF1">
    <property type="entry name" value="HISTIDINE PHOSPHATASE FAMILY PROTEIN-RELATED"/>
    <property type="match status" value="1"/>
</dbReference>
<evidence type="ECO:0000256" key="1">
    <source>
        <dbReference type="ARBA" id="ARBA00023152"/>
    </source>
</evidence>
<dbReference type="Pfam" id="PF00300">
    <property type="entry name" value="His_Phos_1"/>
    <property type="match status" value="1"/>
</dbReference>
<dbReference type="PANTHER" id="PTHR48100">
    <property type="entry name" value="BROAD-SPECIFICITY PHOSPHATASE YOR283W-RELATED"/>
    <property type="match status" value="1"/>
</dbReference>
<dbReference type="GO" id="GO:0016791">
    <property type="term" value="F:phosphatase activity"/>
    <property type="evidence" value="ECO:0007669"/>
    <property type="project" value="TreeGrafter"/>
</dbReference>
<dbReference type="AlphaFoldDB" id="A0A2T9KCP4"/>
<dbReference type="SUPFAM" id="SSF53254">
    <property type="entry name" value="Phosphoglycerate mutase-like"/>
    <property type="match status" value="1"/>
</dbReference>
<name>A0A2T9KCP4_9CAUL</name>
<keyword evidence="2" id="KW-0413">Isomerase</keyword>
<organism evidence="3 4">
    <name type="scientific">Caulobacter endophyticus</name>
    <dbReference type="NCBI Taxonomy" id="2172652"/>
    <lineage>
        <taxon>Bacteria</taxon>
        <taxon>Pseudomonadati</taxon>
        <taxon>Pseudomonadota</taxon>
        <taxon>Alphaproteobacteria</taxon>
        <taxon>Caulobacterales</taxon>
        <taxon>Caulobacteraceae</taxon>
        <taxon>Caulobacter</taxon>
    </lineage>
</organism>
<dbReference type="SMART" id="SM00855">
    <property type="entry name" value="PGAM"/>
    <property type="match status" value="1"/>
</dbReference>
<dbReference type="InterPro" id="IPR029033">
    <property type="entry name" value="His_PPase_superfam"/>
</dbReference>
<dbReference type="GO" id="GO:0005737">
    <property type="term" value="C:cytoplasm"/>
    <property type="evidence" value="ECO:0007669"/>
    <property type="project" value="TreeGrafter"/>
</dbReference>